<dbReference type="Gene3D" id="3.20.20.370">
    <property type="entry name" value="Glycoside hydrolase/deacetylase"/>
    <property type="match status" value="1"/>
</dbReference>
<evidence type="ECO:0008006" key="3">
    <source>
        <dbReference type="Google" id="ProtNLM"/>
    </source>
</evidence>
<evidence type="ECO:0000313" key="1">
    <source>
        <dbReference type="EMBL" id="CAF4041603.1"/>
    </source>
</evidence>
<dbReference type="InterPro" id="IPR011330">
    <property type="entry name" value="Glyco_hydro/deAcase_b/a-brl"/>
</dbReference>
<organism evidence="1 2">
    <name type="scientific">Rotaria magnacalcarata</name>
    <dbReference type="NCBI Taxonomy" id="392030"/>
    <lineage>
        <taxon>Eukaryota</taxon>
        <taxon>Metazoa</taxon>
        <taxon>Spiralia</taxon>
        <taxon>Gnathifera</taxon>
        <taxon>Rotifera</taxon>
        <taxon>Eurotatoria</taxon>
        <taxon>Bdelloidea</taxon>
        <taxon>Philodinida</taxon>
        <taxon>Philodinidae</taxon>
        <taxon>Rotaria</taxon>
    </lineage>
</organism>
<reference evidence="1" key="1">
    <citation type="submission" date="2021-02" db="EMBL/GenBank/DDBJ databases">
        <authorList>
            <person name="Nowell W R."/>
        </authorList>
    </citation>
    <scope>NUCLEOTIDE SEQUENCE</scope>
</reference>
<dbReference type="PANTHER" id="PTHR43123">
    <property type="entry name" value="POLYSACCHARIDE DEACETYLASE-RELATED"/>
    <property type="match status" value="1"/>
</dbReference>
<dbReference type="PANTHER" id="PTHR43123:SF4">
    <property type="entry name" value="POLYSACCHARIDE DEACETYLASE"/>
    <property type="match status" value="1"/>
</dbReference>
<dbReference type="SUPFAM" id="SSF88713">
    <property type="entry name" value="Glycoside hydrolase/deacetylase"/>
    <property type="match status" value="1"/>
</dbReference>
<dbReference type="Proteomes" id="UP000663866">
    <property type="component" value="Unassembled WGS sequence"/>
</dbReference>
<accession>A0A819QVS7</accession>
<protein>
    <recommendedName>
        <fullName evidence="3">NodB homology domain-containing protein</fullName>
    </recommendedName>
</protein>
<feature type="non-terminal residue" evidence="1">
    <location>
        <position position="1"/>
    </location>
</feature>
<gene>
    <name evidence="1" type="ORF">OVN521_LOCUS17425</name>
</gene>
<name>A0A819QVS7_9BILA</name>
<proteinExistence type="predicted"/>
<dbReference type="AlphaFoldDB" id="A0A819QVS7"/>
<evidence type="ECO:0000313" key="2">
    <source>
        <dbReference type="Proteomes" id="UP000663866"/>
    </source>
</evidence>
<feature type="non-terminal residue" evidence="1">
    <location>
        <position position="165"/>
    </location>
</feature>
<dbReference type="GO" id="GO:0005975">
    <property type="term" value="P:carbohydrate metabolic process"/>
    <property type="evidence" value="ECO:0007669"/>
    <property type="project" value="InterPro"/>
</dbReference>
<comment type="caution">
    <text evidence="1">The sequence shown here is derived from an EMBL/GenBank/DDBJ whole genome shotgun (WGS) entry which is preliminary data.</text>
</comment>
<sequence length="165" mass="18300">MLDIREEISVTHCSHGCQVAVVPIINCEVFTNGHGGLCIQPHLNNLSPDIVNSGWRDYGNRQGTIRLLNIVSDLKMSISLAMNSVLVDKEPDHFQEILKYSKQEQNVEIIGHGLTNSLSAVKHLSFEEQVIQSLDQIEKGSGNERRPISWLTPGFAAPENSSKIL</sequence>
<keyword evidence="2" id="KW-1185">Reference proteome</keyword>
<dbReference type="EMBL" id="CAJOBG010003023">
    <property type="protein sequence ID" value="CAF4041603.1"/>
    <property type="molecule type" value="Genomic_DNA"/>
</dbReference>